<protein>
    <submittedName>
        <fullName evidence="3">Biofilm dispersion protein BdlA</fullName>
    </submittedName>
</protein>
<dbReference type="InterPro" id="IPR000700">
    <property type="entry name" value="PAS-assoc_C"/>
</dbReference>
<keyword evidence="4" id="KW-1185">Reference proteome</keyword>
<dbReference type="CDD" id="cd00130">
    <property type="entry name" value="PAS"/>
    <property type="match status" value="2"/>
</dbReference>
<comment type="caution">
    <text evidence="3">The sequence shown here is derived from an EMBL/GenBank/DDBJ whole genome shotgun (WGS) entry which is preliminary data.</text>
</comment>
<dbReference type="PANTHER" id="PTHR24422:SF10">
    <property type="entry name" value="CHEMOTAXIS PROTEIN METHYLTRANSFERASE 2"/>
    <property type="match status" value="1"/>
</dbReference>
<dbReference type="SUPFAM" id="SSF55785">
    <property type="entry name" value="PYP-like sensor domain (PAS domain)"/>
    <property type="match status" value="2"/>
</dbReference>
<gene>
    <name evidence="3" type="primary">bdlA_2</name>
    <name evidence="3" type="ORF">Pla108_07400</name>
</gene>
<dbReference type="InterPro" id="IPR001610">
    <property type="entry name" value="PAC"/>
</dbReference>
<dbReference type="InterPro" id="IPR035965">
    <property type="entry name" value="PAS-like_dom_sf"/>
</dbReference>
<evidence type="ECO:0000313" key="4">
    <source>
        <dbReference type="Proteomes" id="UP000317421"/>
    </source>
</evidence>
<dbReference type="InterPro" id="IPR000014">
    <property type="entry name" value="PAS"/>
</dbReference>
<dbReference type="InterPro" id="IPR050903">
    <property type="entry name" value="Bact_Chemotaxis_MeTrfase"/>
</dbReference>
<feature type="domain" description="PAC" evidence="2">
    <location>
        <begin position="82"/>
        <end position="134"/>
    </location>
</feature>
<dbReference type="NCBIfam" id="TIGR00229">
    <property type="entry name" value="sensory_box"/>
    <property type="match status" value="2"/>
</dbReference>
<dbReference type="PANTHER" id="PTHR24422">
    <property type="entry name" value="CHEMOTAXIS PROTEIN METHYLTRANSFERASE"/>
    <property type="match status" value="1"/>
</dbReference>
<dbReference type="InterPro" id="IPR013656">
    <property type="entry name" value="PAS_4"/>
</dbReference>
<dbReference type="Pfam" id="PF08448">
    <property type="entry name" value="PAS_4"/>
    <property type="match status" value="1"/>
</dbReference>
<dbReference type="Gene3D" id="3.30.450.20">
    <property type="entry name" value="PAS domain"/>
    <property type="match status" value="2"/>
</dbReference>
<dbReference type="AlphaFoldDB" id="A0A5C6AJW6"/>
<sequence>MDTQSLATILGAQLEAIDRSQGRIEFTPDGVIIDVNKNYLEAMGYHRDEVLGRHHRCFVEPTYRESQAYARFWEKLRSGEHHCDEFVRIAKDGSRRWIQANYNPILDEAGRVWKVVKYAVDITRQKQAEQIAERAAVALDAQLAAIDRSQGRIEFNPDGVIIDVNDNYLRMMGYSRHEVIGRQHRMFVPGEILDDEGYLAFWASLQ</sequence>
<proteinExistence type="predicted"/>
<accession>A0A5C6AJW6</accession>
<reference evidence="3 4" key="1">
    <citation type="submission" date="2019-02" db="EMBL/GenBank/DDBJ databases">
        <title>Deep-cultivation of Planctomycetes and their phenomic and genomic characterization uncovers novel biology.</title>
        <authorList>
            <person name="Wiegand S."/>
            <person name="Jogler M."/>
            <person name="Boedeker C."/>
            <person name="Pinto D."/>
            <person name="Vollmers J."/>
            <person name="Rivas-Marin E."/>
            <person name="Kohn T."/>
            <person name="Peeters S.H."/>
            <person name="Heuer A."/>
            <person name="Rast P."/>
            <person name="Oberbeckmann S."/>
            <person name="Bunk B."/>
            <person name="Jeske O."/>
            <person name="Meyerdierks A."/>
            <person name="Storesund J.E."/>
            <person name="Kallscheuer N."/>
            <person name="Luecker S."/>
            <person name="Lage O.M."/>
            <person name="Pohl T."/>
            <person name="Merkel B.J."/>
            <person name="Hornburger P."/>
            <person name="Mueller R.-W."/>
            <person name="Bruemmer F."/>
            <person name="Labrenz M."/>
            <person name="Spormann A.M."/>
            <person name="Op Den Camp H."/>
            <person name="Overmann J."/>
            <person name="Amann R."/>
            <person name="Jetten M.S.M."/>
            <person name="Mascher T."/>
            <person name="Medema M.H."/>
            <person name="Devos D.P."/>
            <person name="Kaster A.-K."/>
            <person name="Ovreas L."/>
            <person name="Rohde M."/>
            <person name="Galperin M.Y."/>
            <person name="Jogler C."/>
        </authorList>
    </citation>
    <scope>NUCLEOTIDE SEQUENCE [LARGE SCALE GENOMIC DNA]</scope>
    <source>
        <strain evidence="3 4">Pla108</strain>
    </source>
</reference>
<dbReference type="PROSITE" id="PS50112">
    <property type="entry name" value="PAS"/>
    <property type="match status" value="2"/>
</dbReference>
<evidence type="ECO:0000259" key="2">
    <source>
        <dbReference type="PROSITE" id="PS50113"/>
    </source>
</evidence>
<organism evidence="3 4">
    <name type="scientific">Botrimarina colliarenosi</name>
    <dbReference type="NCBI Taxonomy" id="2528001"/>
    <lineage>
        <taxon>Bacteria</taxon>
        <taxon>Pseudomonadati</taxon>
        <taxon>Planctomycetota</taxon>
        <taxon>Planctomycetia</taxon>
        <taxon>Pirellulales</taxon>
        <taxon>Lacipirellulaceae</taxon>
        <taxon>Botrimarina</taxon>
    </lineage>
</organism>
<feature type="domain" description="PAS" evidence="1">
    <location>
        <begin position="156"/>
        <end position="206"/>
    </location>
</feature>
<dbReference type="Pfam" id="PF13426">
    <property type="entry name" value="PAS_9"/>
    <property type="match status" value="1"/>
</dbReference>
<evidence type="ECO:0000313" key="3">
    <source>
        <dbReference type="EMBL" id="TWT99797.1"/>
    </source>
</evidence>
<feature type="domain" description="PAS" evidence="1">
    <location>
        <begin position="29"/>
        <end position="53"/>
    </location>
</feature>
<evidence type="ECO:0000259" key="1">
    <source>
        <dbReference type="PROSITE" id="PS50112"/>
    </source>
</evidence>
<dbReference type="EMBL" id="SJPR01000001">
    <property type="protein sequence ID" value="TWT99797.1"/>
    <property type="molecule type" value="Genomic_DNA"/>
</dbReference>
<dbReference type="Proteomes" id="UP000317421">
    <property type="component" value="Unassembled WGS sequence"/>
</dbReference>
<dbReference type="SMART" id="SM00091">
    <property type="entry name" value="PAS"/>
    <property type="match status" value="2"/>
</dbReference>
<dbReference type="SMART" id="SM00086">
    <property type="entry name" value="PAC"/>
    <property type="match status" value="1"/>
</dbReference>
<dbReference type="PROSITE" id="PS50113">
    <property type="entry name" value="PAC"/>
    <property type="match status" value="1"/>
</dbReference>
<name>A0A5C6AJW6_9BACT</name>
<dbReference type="RefSeq" id="WP_197526213.1">
    <property type="nucleotide sequence ID" value="NZ_SJPR01000001.1"/>
</dbReference>